<dbReference type="GO" id="GO:0019136">
    <property type="term" value="F:deoxynucleoside kinase activity"/>
    <property type="evidence" value="ECO:0007669"/>
    <property type="project" value="TreeGrafter"/>
</dbReference>
<dbReference type="InterPro" id="IPR050566">
    <property type="entry name" value="Deoxyribonucleoside_kinase"/>
</dbReference>
<reference evidence="2" key="2">
    <citation type="submission" date="2020-05" db="UniProtKB">
        <authorList>
            <consortium name="EnsemblMetazoa"/>
        </authorList>
    </citation>
    <scope>IDENTIFICATION</scope>
    <source>
        <strain evidence="2">IAEA</strain>
    </source>
</reference>
<protein>
    <recommendedName>
        <fullName evidence="1">Deoxynucleoside kinase domain-containing protein</fullName>
    </recommendedName>
</protein>
<dbReference type="AlphaFoldDB" id="A0A1A9WXT2"/>
<dbReference type="SUPFAM" id="SSF52540">
    <property type="entry name" value="P-loop containing nucleoside triphosphate hydrolases"/>
    <property type="match status" value="1"/>
</dbReference>
<dbReference type="PANTHER" id="PTHR10513:SF24">
    <property type="entry name" value="THYMIDINE KINASE 2, MITOCHONDRIAL"/>
    <property type="match status" value="1"/>
</dbReference>
<proteinExistence type="predicted"/>
<accession>A0A1A9WXT2</accession>
<evidence type="ECO:0000259" key="1">
    <source>
        <dbReference type="Pfam" id="PF01712"/>
    </source>
</evidence>
<evidence type="ECO:0000313" key="3">
    <source>
        <dbReference type="Proteomes" id="UP000091820"/>
    </source>
</evidence>
<evidence type="ECO:0000313" key="2">
    <source>
        <dbReference type="EnsemblMetazoa" id="GBRI036496-PA"/>
    </source>
</evidence>
<dbReference type="VEuPathDB" id="VectorBase:GBRI036496"/>
<dbReference type="InterPro" id="IPR031314">
    <property type="entry name" value="DNK_dom"/>
</dbReference>
<sequence>MIFWKNFLAQEFKIKTKEKKESGKTTKTTPTKAQKMRSIKIKRCLVRLQRTNFNKLQAELDRRVLPSKHKEIADYIQFLFMASNANCQPFTVLIEGNIGSGKTTFLSQFKQFEDQVFLISEPVEKWCNFHEHNLLGLMYSQLDKWAMPFQSYVNLTMLQNHTMQTDKPIKLMERSLCSSKYSFVENMYKNNSMEPAMYHILQEWYKFIARKHICETKNDLYRTVPQRRSSCAGLNATSNDSTSFTVERRLLHIGIQSNKLINFKKEVYYLEICNEYRGILKLINFKKKVYYLEIFHEIIYTITLFFNLNISIALQATQNLALAISCVLRFFSKYFIGEASLGQCQHRQLKKITTNSSQC</sequence>
<dbReference type="Proteomes" id="UP000091820">
    <property type="component" value="Unassembled WGS sequence"/>
</dbReference>
<reference evidence="3" key="1">
    <citation type="submission" date="2014-03" db="EMBL/GenBank/DDBJ databases">
        <authorList>
            <person name="Aksoy S."/>
            <person name="Warren W."/>
            <person name="Wilson R.K."/>
        </authorList>
    </citation>
    <scope>NUCLEOTIDE SEQUENCE [LARGE SCALE GENOMIC DNA]</scope>
    <source>
        <strain evidence="3">IAEA</strain>
    </source>
</reference>
<organism evidence="2 3">
    <name type="scientific">Glossina brevipalpis</name>
    <dbReference type="NCBI Taxonomy" id="37001"/>
    <lineage>
        <taxon>Eukaryota</taxon>
        <taxon>Metazoa</taxon>
        <taxon>Ecdysozoa</taxon>
        <taxon>Arthropoda</taxon>
        <taxon>Hexapoda</taxon>
        <taxon>Insecta</taxon>
        <taxon>Pterygota</taxon>
        <taxon>Neoptera</taxon>
        <taxon>Endopterygota</taxon>
        <taxon>Diptera</taxon>
        <taxon>Brachycera</taxon>
        <taxon>Muscomorpha</taxon>
        <taxon>Hippoboscoidea</taxon>
        <taxon>Glossinidae</taxon>
        <taxon>Glossina</taxon>
    </lineage>
</organism>
<name>A0A1A9WXT2_9MUSC</name>
<dbReference type="PANTHER" id="PTHR10513">
    <property type="entry name" value="DEOXYNUCLEOSIDE KINASE"/>
    <property type="match status" value="1"/>
</dbReference>
<dbReference type="EnsemblMetazoa" id="GBRI036496-RA">
    <property type="protein sequence ID" value="GBRI036496-PA"/>
    <property type="gene ID" value="GBRI036496"/>
</dbReference>
<dbReference type="STRING" id="37001.A0A1A9WXT2"/>
<dbReference type="InterPro" id="IPR027417">
    <property type="entry name" value="P-loop_NTPase"/>
</dbReference>
<keyword evidence="3" id="KW-1185">Reference proteome</keyword>
<feature type="domain" description="Deoxynucleoside kinase" evidence="1">
    <location>
        <begin position="93"/>
        <end position="213"/>
    </location>
</feature>
<dbReference type="Gene3D" id="3.40.50.300">
    <property type="entry name" value="P-loop containing nucleotide triphosphate hydrolases"/>
    <property type="match status" value="1"/>
</dbReference>
<dbReference type="Pfam" id="PF01712">
    <property type="entry name" value="dNK"/>
    <property type="match status" value="1"/>
</dbReference>
<dbReference type="GO" id="GO:0005739">
    <property type="term" value="C:mitochondrion"/>
    <property type="evidence" value="ECO:0007669"/>
    <property type="project" value="TreeGrafter"/>
</dbReference>